<dbReference type="EMBL" id="WHUV01000001">
    <property type="protein sequence ID" value="MQA53056.1"/>
    <property type="molecule type" value="Genomic_DNA"/>
</dbReference>
<reference evidence="1 2" key="1">
    <citation type="submission" date="2019-10" db="EMBL/GenBank/DDBJ databases">
        <title>Pseudomonas dajingensis sp. nov., isolated from the profound head ulcers of farmed Murray cod (Maccullochella peelii peelii).</title>
        <authorList>
            <person name="Liu Y."/>
        </authorList>
    </citation>
    <scope>NUCLEOTIDE SEQUENCE [LARGE SCALE GENOMIC DNA]</scope>
    <source>
        <strain evidence="1 2">MC042</strain>
    </source>
</reference>
<sequence>MPIQNYDVILCGAGPANISLLPELIRNEQAGRCLILEKNHVVGAGEIGQYRITANSLGGVFLEKFQDQEDRLSRFLKDTPQWRYLRENQDRAVELSQVGAFLEQIAAFVMADKALRQRFVFSTDSCVQAIRQLPEGGYLVSYSLDGVLMQAQCRKVICNLGGQPQQRGPRHASCNINSDEFIKGLHDRQFRTSAPDSVAILGSSHSAVSCLIRLVEQLDYRGPVTLLAKRDFKLFFDCAESARAQGYHFTDADVCNASGRINRYSGLRYDSFEFARKVQQGQIDNLQVVDISTRSPEQVDALINASAVLLNSTGYSARAVELLDADSHPIQLQQDAHGLLTNARLNPMAVDGRALEDFHTFGLGSGIKTGGDSGGEESFSGRIDGVWVYQHVVPGLIFGK</sequence>
<evidence type="ECO:0000313" key="2">
    <source>
        <dbReference type="Proteomes" id="UP000486534"/>
    </source>
</evidence>
<dbReference type="Gene3D" id="3.50.50.60">
    <property type="entry name" value="FAD/NAD(P)-binding domain"/>
    <property type="match status" value="1"/>
</dbReference>
<accession>A0A7X1U3S4</accession>
<gene>
    <name evidence="1" type="ORF">GDH07_06885</name>
</gene>
<dbReference type="SUPFAM" id="SSF51905">
    <property type="entry name" value="FAD/NAD(P)-binding domain"/>
    <property type="match status" value="1"/>
</dbReference>
<comment type="caution">
    <text evidence="1">The sequence shown here is derived from an EMBL/GenBank/DDBJ whole genome shotgun (WGS) entry which is preliminary data.</text>
</comment>
<protein>
    <recommendedName>
        <fullName evidence="3">Pyridine nucleotide-disulfide oxidoreductase</fullName>
    </recommendedName>
</protein>
<dbReference type="AlphaFoldDB" id="A0A7X1U3S4"/>
<evidence type="ECO:0008006" key="3">
    <source>
        <dbReference type="Google" id="ProtNLM"/>
    </source>
</evidence>
<dbReference type="InterPro" id="IPR036188">
    <property type="entry name" value="FAD/NAD-bd_sf"/>
</dbReference>
<evidence type="ECO:0000313" key="1">
    <source>
        <dbReference type="EMBL" id="MQA53056.1"/>
    </source>
</evidence>
<name>A0A7X1U3S4_9PSED</name>
<organism evidence="1 2">
    <name type="scientific">Pseudomonas piscis</name>
    <dbReference type="NCBI Taxonomy" id="2614538"/>
    <lineage>
        <taxon>Bacteria</taxon>
        <taxon>Pseudomonadati</taxon>
        <taxon>Pseudomonadota</taxon>
        <taxon>Gammaproteobacteria</taxon>
        <taxon>Pseudomonadales</taxon>
        <taxon>Pseudomonadaceae</taxon>
        <taxon>Pseudomonas</taxon>
    </lineage>
</organism>
<dbReference type="RefSeq" id="WP_152896993.1">
    <property type="nucleotide sequence ID" value="NZ_WHUV01000001.1"/>
</dbReference>
<proteinExistence type="predicted"/>
<dbReference type="Proteomes" id="UP000486534">
    <property type="component" value="Unassembled WGS sequence"/>
</dbReference>